<evidence type="ECO:0000313" key="2">
    <source>
        <dbReference type="EMBL" id="KAH9628186.1"/>
    </source>
</evidence>
<evidence type="ECO:0000313" key="3">
    <source>
        <dbReference type="Proteomes" id="UP000814243"/>
    </source>
</evidence>
<feature type="compositionally biased region" description="Basic and acidic residues" evidence="1">
    <location>
        <begin position="50"/>
        <end position="60"/>
    </location>
</feature>
<proteinExistence type="predicted"/>
<reference evidence="2" key="1">
    <citation type="journal article" date="2021" name="G3 (Bethesda)">
        <title>Genome and transcriptome analysis of the beet armyworm Spodoptera exigua reveals targets for pest control. .</title>
        <authorList>
            <person name="Simon S."/>
            <person name="Breeschoten T."/>
            <person name="Jansen H.J."/>
            <person name="Dirks R.P."/>
            <person name="Schranz M.E."/>
            <person name="Ros V.I.D."/>
        </authorList>
    </citation>
    <scope>NUCLEOTIDE SEQUENCE</scope>
    <source>
        <strain evidence="2">TB_SE_WUR_2020</strain>
    </source>
</reference>
<dbReference type="Proteomes" id="UP000814243">
    <property type="component" value="Unassembled WGS sequence"/>
</dbReference>
<protein>
    <submittedName>
        <fullName evidence="2">Uncharacterized protein</fullName>
    </submittedName>
</protein>
<gene>
    <name evidence="2" type="ORF">HF086_006817</name>
</gene>
<feature type="compositionally biased region" description="Low complexity" evidence="1">
    <location>
        <begin position="19"/>
        <end position="30"/>
    </location>
</feature>
<accession>A0A922S7V5</accession>
<dbReference type="EMBL" id="JACEFF010000926">
    <property type="protein sequence ID" value="KAH9628186.1"/>
    <property type="molecule type" value="Genomic_DNA"/>
</dbReference>
<dbReference type="AlphaFoldDB" id="A0A922S7V5"/>
<sequence length="112" mass="12227">MSDRGGVRSSARLSGESGAAMAAPNAARTAPQGRGRPVSTTAAAAQRRARAAERAAEVEDSPRVLRDKCRRLARALRNAKHLVVSRDRRVLICLTVDLRLRQITRQSFPLIQ</sequence>
<name>A0A922S7V5_SPOEX</name>
<comment type="caution">
    <text evidence="2">The sequence shown here is derived from an EMBL/GenBank/DDBJ whole genome shotgun (WGS) entry which is preliminary data.</text>
</comment>
<organism evidence="2 3">
    <name type="scientific">Spodoptera exigua</name>
    <name type="common">Beet armyworm</name>
    <name type="synonym">Noctua fulgens</name>
    <dbReference type="NCBI Taxonomy" id="7107"/>
    <lineage>
        <taxon>Eukaryota</taxon>
        <taxon>Metazoa</taxon>
        <taxon>Ecdysozoa</taxon>
        <taxon>Arthropoda</taxon>
        <taxon>Hexapoda</taxon>
        <taxon>Insecta</taxon>
        <taxon>Pterygota</taxon>
        <taxon>Neoptera</taxon>
        <taxon>Endopterygota</taxon>
        <taxon>Lepidoptera</taxon>
        <taxon>Glossata</taxon>
        <taxon>Ditrysia</taxon>
        <taxon>Noctuoidea</taxon>
        <taxon>Noctuidae</taxon>
        <taxon>Amphipyrinae</taxon>
        <taxon>Spodoptera</taxon>
    </lineage>
</organism>
<evidence type="ECO:0000256" key="1">
    <source>
        <dbReference type="SAM" id="MobiDB-lite"/>
    </source>
</evidence>
<feature type="region of interest" description="Disordered" evidence="1">
    <location>
        <begin position="1"/>
        <end position="60"/>
    </location>
</feature>